<accession>A0ABS0ENF8</accession>
<feature type="compositionally biased region" description="Low complexity" evidence="1">
    <location>
        <begin position="49"/>
        <end position="97"/>
    </location>
</feature>
<protein>
    <submittedName>
        <fullName evidence="4">Zinc-ribbon domain-containing protein</fullName>
    </submittedName>
</protein>
<evidence type="ECO:0000259" key="3">
    <source>
        <dbReference type="Pfam" id="PF13719"/>
    </source>
</evidence>
<feature type="region of interest" description="Disordered" evidence="1">
    <location>
        <begin position="198"/>
        <end position="217"/>
    </location>
</feature>
<evidence type="ECO:0000256" key="1">
    <source>
        <dbReference type="SAM" id="MobiDB-lite"/>
    </source>
</evidence>
<dbReference type="InterPro" id="IPR011723">
    <property type="entry name" value="Znf/thioredoxin_put"/>
</dbReference>
<feature type="region of interest" description="Disordered" evidence="1">
    <location>
        <begin position="49"/>
        <end position="125"/>
    </location>
</feature>
<reference evidence="4 5" key="1">
    <citation type="submission" date="2020-11" db="EMBL/GenBank/DDBJ databases">
        <title>WGS of Herminiimonas contaminans strain Marseille-Q4544 isolated from planarians Schmidtea mediterranea.</title>
        <authorList>
            <person name="Kangale L."/>
        </authorList>
    </citation>
    <scope>NUCLEOTIDE SEQUENCE [LARGE SCALE GENOMIC DNA]</scope>
    <source>
        <strain evidence="4 5">Marseille-Q4544</strain>
    </source>
</reference>
<dbReference type="EMBL" id="JADOEL010000001">
    <property type="protein sequence ID" value="MBF8176386.1"/>
    <property type="molecule type" value="Genomic_DNA"/>
</dbReference>
<evidence type="ECO:0000256" key="2">
    <source>
        <dbReference type="SAM" id="Phobius"/>
    </source>
</evidence>
<evidence type="ECO:0000313" key="5">
    <source>
        <dbReference type="Proteomes" id="UP000657372"/>
    </source>
</evidence>
<keyword evidence="2" id="KW-0812">Transmembrane</keyword>
<proteinExistence type="predicted"/>
<dbReference type="InterPro" id="IPR021834">
    <property type="entry name" value="DUF3426"/>
</dbReference>
<gene>
    <name evidence="4" type="ORF">IXC47_01675</name>
</gene>
<dbReference type="RefSeq" id="WP_195874516.1">
    <property type="nucleotide sequence ID" value="NZ_JADOEL010000001.1"/>
</dbReference>
<dbReference type="Pfam" id="PF13719">
    <property type="entry name" value="Zn_ribbon_5"/>
    <property type="match status" value="1"/>
</dbReference>
<feature type="domain" description="Zinc finger/thioredoxin putative" evidence="3">
    <location>
        <begin position="3"/>
        <end position="38"/>
    </location>
</feature>
<keyword evidence="5" id="KW-1185">Reference proteome</keyword>
<dbReference type="Proteomes" id="UP000657372">
    <property type="component" value="Unassembled WGS sequence"/>
</dbReference>
<name>A0ABS0ENF8_9BURK</name>
<keyword evidence="2" id="KW-0472">Membrane</keyword>
<evidence type="ECO:0000313" key="4">
    <source>
        <dbReference type="EMBL" id="MBF8176386.1"/>
    </source>
</evidence>
<dbReference type="Pfam" id="PF11906">
    <property type="entry name" value="DUF3426"/>
    <property type="match status" value="1"/>
</dbReference>
<keyword evidence="2" id="KW-1133">Transmembrane helix</keyword>
<feature type="transmembrane region" description="Helical" evidence="2">
    <location>
        <begin position="241"/>
        <end position="262"/>
    </location>
</feature>
<dbReference type="NCBIfam" id="TIGR02098">
    <property type="entry name" value="MJ0042_CXXC"/>
    <property type="match status" value="1"/>
</dbReference>
<organism evidence="4 5">
    <name type="scientific">Herminiimonas contaminans</name>
    <dbReference type="NCBI Taxonomy" id="1111140"/>
    <lineage>
        <taxon>Bacteria</taxon>
        <taxon>Pseudomonadati</taxon>
        <taxon>Pseudomonadota</taxon>
        <taxon>Betaproteobacteria</taxon>
        <taxon>Burkholderiales</taxon>
        <taxon>Oxalobacteraceae</taxon>
        <taxon>Herminiimonas</taxon>
    </lineage>
</organism>
<feature type="compositionally biased region" description="Acidic residues" evidence="1">
    <location>
        <begin position="98"/>
        <end position="116"/>
    </location>
</feature>
<comment type="caution">
    <text evidence="4">The sequence shown here is derived from an EMBL/GenBank/DDBJ whole genome shotgun (WGS) entry which is preliminary data.</text>
</comment>
<sequence length="395" mass="43767">MALATQCPHCQTTFRVAHDQLKLRAGLVRCGYCKEIFNGIENLLPSEDAAASTPAPATPAAPAVVETPSVPATPVAPVSEVDMDNSADTSSASAPDTAETETDEAAIEDQAVEEEPEVAKAPAASKIDFEIPAGFERDADVYVPDPDYEANKPEDPLQRMTLLDFTRELPDEINAENTASTYDPNELDQAINDLQRKPWRGSRKSAKAATEDALDEVDADDEPDFLKRGRRKQRLSRKLRIFLSISCFILLIAALLQGTYIFRNQIAGWFPQAKPALINACELLGCRIDLPAQIDQVSIESSELQTLANDKDTFVLTTLLRNYSSTYQEWPHIELTLNDTNEKALLRRVFTPADYLNNSEDVRIGFSANSERSVKLSFELSQLKASGYRVYLFYP</sequence>